<keyword evidence="2" id="KW-0732">Signal</keyword>
<proteinExistence type="predicted"/>
<accession>A0A5J6GES4</accession>
<feature type="compositionally biased region" description="Basic and acidic residues" evidence="1">
    <location>
        <begin position="31"/>
        <end position="40"/>
    </location>
</feature>
<dbReference type="Proteomes" id="UP000325529">
    <property type="component" value="Chromosome"/>
</dbReference>
<feature type="compositionally biased region" description="Polar residues" evidence="1">
    <location>
        <begin position="42"/>
        <end position="70"/>
    </location>
</feature>
<reference evidence="3 4" key="1">
    <citation type="submission" date="2017-09" db="EMBL/GenBank/DDBJ databases">
        <authorList>
            <person name="Lee N."/>
            <person name="Cho B.-K."/>
        </authorList>
    </citation>
    <scope>NUCLEOTIDE SEQUENCE [LARGE SCALE GENOMIC DNA]</scope>
    <source>
        <strain evidence="3 4">ATCC 12853</strain>
    </source>
</reference>
<dbReference type="AlphaFoldDB" id="A0A5J6GES4"/>
<dbReference type="OrthoDB" id="4072449at2"/>
<evidence type="ECO:0000256" key="2">
    <source>
        <dbReference type="SAM" id="SignalP"/>
    </source>
</evidence>
<name>A0A5J6GES4_STRKN</name>
<evidence type="ECO:0008006" key="5">
    <source>
        <dbReference type="Google" id="ProtNLM"/>
    </source>
</evidence>
<sequence length="340" mass="36205">MTLVVLVAVALTAQASPSAWADRTSTSGSSKEAKGGKGDRTITVQTKVQTSVNGDSRSAQTGNLSSADSNWNPPACWYEPAFSPKEIEKTVKAWRGFGKGVPFIGGVGEFVGNYLDSRYKDGKPYKDYNLDKQGKGMFWAAAPNPNRKDDPEASACDKQPFWVDDGETPDEPLAVTPKILAEYAYDELPVPGTQIEMAPEGTTKVNLPTWVWLNKARFKTVSVTASIPGSGLSATTTAKPVALTLTPGTDDAETYPASGECPIENGKIGTPRAKGTPVDTAPPCGVRYLRSSGDGSYNLQATVTWEISWTSTTGEGGDLPAGQFGADQQVKVEEIQSINR</sequence>
<protein>
    <recommendedName>
        <fullName evidence="5">Secreted protein</fullName>
    </recommendedName>
</protein>
<dbReference type="KEGG" id="ska:CP970_26910"/>
<feature type="region of interest" description="Disordered" evidence="1">
    <location>
        <begin position="19"/>
        <end position="70"/>
    </location>
</feature>
<evidence type="ECO:0000313" key="3">
    <source>
        <dbReference type="EMBL" id="QEU94049.1"/>
    </source>
</evidence>
<feature type="signal peptide" evidence="2">
    <location>
        <begin position="1"/>
        <end position="21"/>
    </location>
</feature>
<keyword evidence="4" id="KW-1185">Reference proteome</keyword>
<evidence type="ECO:0000256" key="1">
    <source>
        <dbReference type="SAM" id="MobiDB-lite"/>
    </source>
</evidence>
<feature type="chain" id="PRO_5023912496" description="Secreted protein" evidence="2">
    <location>
        <begin position="22"/>
        <end position="340"/>
    </location>
</feature>
<dbReference type="EMBL" id="CP023699">
    <property type="protein sequence ID" value="QEU94049.1"/>
    <property type="molecule type" value="Genomic_DNA"/>
</dbReference>
<organism evidence="3 4">
    <name type="scientific">Streptomyces kanamyceticus</name>
    <dbReference type="NCBI Taxonomy" id="1967"/>
    <lineage>
        <taxon>Bacteria</taxon>
        <taxon>Bacillati</taxon>
        <taxon>Actinomycetota</taxon>
        <taxon>Actinomycetes</taxon>
        <taxon>Kitasatosporales</taxon>
        <taxon>Streptomycetaceae</taxon>
        <taxon>Streptomyces</taxon>
    </lineage>
</organism>
<gene>
    <name evidence="3" type="ORF">CP970_26910</name>
</gene>
<dbReference type="RefSeq" id="WP_055550110.1">
    <property type="nucleotide sequence ID" value="NZ_CP023699.1"/>
</dbReference>
<evidence type="ECO:0000313" key="4">
    <source>
        <dbReference type="Proteomes" id="UP000325529"/>
    </source>
</evidence>